<feature type="domain" description="RNA polymerase sigma factor 70 region 4 type 2" evidence="6">
    <location>
        <begin position="111"/>
        <end position="159"/>
    </location>
</feature>
<organism evidence="7 8">
    <name type="scientific">Herminiimonas glaciei</name>
    <dbReference type="NCBI Taxonomy" id="523788"/>
    <lineage>
        <taxon>Bacteria</taxon>
        <taxon>Pseudomonadati</taxon>
        <taxon>Pseudomonadota</taxon>
        <taxon>Betaproteobacteria</taxon>
        <taxon>Burkholderiales</taxon>
        <taxon>Oxalobacteraceae</taxon>
        <taxon>Herminiimonas</taxon>
    </lineage>
</organism>
<evidence type="ECO:0000256" key="2">
    <source>
        <dbReference type="ARBA" id="ARBA00023015"/>
    </source>
</evidence>
<dbReference type="Pfam" id="PF08281">
    <property type="entry name" value="Sigma70_r4_2"/>
    <property type="match status" value="1"/>
</dbReference>
<gene>
    <name evidence="7" type="ORF">ACFQPC_02070</name>
</gene>
<name>A0ABW2I765_9BURK</name>
<dbReference type="InterPro" id="IPR007627">
    <property type="entry name" value="RNA_pol_sigma70_r2"/>
</dbReference>
<dbReference type="PANTHER" id="PTHR43133:SF63">
    <property type="entry name" value="RNA POLYMERASE SIGMA FACTOR FECI-RELATED"/>
    <property type="match status" value="1"/>
</dbReference>
<dbReference type="InterPro" id="IPR013324">
    <property type="entry name" value="RNA_pol_sigma_r3/r4-like"/>
</dbReference>
<dbReference type="EMBL" id="JBHTBU010000001">
    <property type="protein sequence ID" value="MFC7286812.1"/>
    <property type="molecule type" value="Genomic_DNA"/>
</dbReference>
<keyword evidence="3" id="KW-0731">Sigma factor</keyword>
<keyword evidence="8" id="KW-1185">Reference proteome</keyword>
<keyword evidence="4" id="KW-0804">Transcription</keyword>
<evidence type="ECO:0000256" key="1">
    <source>
        <dbReference type="ARBA" id="ARBA00010641"/>
    </source>
</evidence>
<dbReference type="InterPro" id="IPR013249">
    <property type="entry name" value="RNA_pol_sigma70_r4_t2"/>
</dbReference>
<dbReference type="NCBIfam" id="TIGR02937">
    <property type="entry name" value="sigma70-ECF"/>
    <property type="match status" value="1"/>
</dbReference>
<dbReference type="RefSeq" id="WP_382269988.1">
    <property type="nucleotide sequence ID" value="NZ_JBHTBU010000001.1"/>
</dbReference>
<dbReference type="Pfam" id="PF04542">
    <property type="entry name" value="Sigma70_r2"/>
    <property type="match status" value="1"/>
</dbReference>
<feature type="domain" description="RNA polymerase sigma-70 region 2" evidence="5">
    <location>
        <begin position="14"/>
        <end position="79"/>
    </location>
</feature>
<evidence type="ECO:0000259" key="6">
    <source>
        <dbReference type="Pfam" id="PF08281"/>
    </source>
</evidence>
<dbReference type="Gene3D" id="1.10.1740.10">
    <property type="match status" value="1"/>
</dbReference>
<protein>
    <submittedName>
        <fullName evidence="7">RNA polymerase sigma factor</fullName>
    </submittedName>
</protein>
<accession>A0ABW2I765</accession>
<evidence type="ECO:0000256" key="4">
    <source>
        <dbReference type="ARBA" id="ARBA00023163"/>
    </source>
</evidence>
<dbReference type="InterPro" id="IPR013325">
    <property type="entry name" value="RNA_pol_sigma_r2"/>
</dbReference>
<dbReference type="SUPFAM" id="SSF88946">
    <property type="entry name" value="Sigma2 domain of RNA polymerase sigma factors"/>
    <property type="match status" value="1"/>
</dbReference>
<dbReference type="Proteomes" id="UP001596542">
    <property type="component" value="Unassembled WGS sequence"/>
</dbReference>
<evidence type="ECO:0000313" key="7">
    <source>
        <dbReference type="EMBL" id="MFC7286812.1"/>
    </source>
</evidence>
<dbReference type="Gene3D" id="1.10.10.10">
    <property type="entry name" value="Winged helix-like DNA-binding domain superfamily/Winged helix DNA-binding domain"/>
    <property type="match status" value="1"/>
</dbReference>
<comment type="similarity">
    <text evidence="1">Belongs to the sigma-70 factor family. ECF subfamily.</text>
</comment>
<sequence length="172" mass="19528">MSDIGISGLRDFLVRRYDDLKRRLTVHLGSADLAGEALQETWLRLESSKEGAEPVQYPLSYLMRMATNAALDRMRAEKRFLSGEEVEQVLADLSDPAAGPARTFAARSEAERLAAVIQQMPSRRRNILILIRVDEMPRQEVADRLGVSLSLVDRELKRAHEYVVQHMSEHTK</sequence>
<dbReference type="InterPro" id="IPR039425">
    <property type="entry name" value="RNA_pol_sigma-70-like"/>
</dbReference>
<reference evidence="8" key="1">
    <citation type="journal article" date="2019" name="Int. J. Syst. Evol. Microbiol.">
        <title>The Global Catalogue of Microorganisms (GCM) 10K type strain sequencing project: providing services to taxonomists for standard genome sequencing and annotation.</title>
        <authorList>
            <consortium name="The Broad Institute Genomics Platform"/>
            <consortium name="The Broad Institute Genome Sequencing Center for Infectious Disease"/>
            <person name="Wu L."/>
            <person name="Ma J."/>
        </authorList>
    </citation>
    <scope>NUCLEOTIDE SEQUENCE [LARGE SCALE GENOMIC DNA]</scope>
    <source>
        <strain evidence="8">KACC 12508</strain>
    </source>
</reference>
<keyword evidence="2" id="KW-0805">Transcription regulation</keyword>
<dbReference type="SUPFAM" id="SSF88659">
    <property type="entry name" value="Sigma3 and sigma4 domains of RNA polymerase sigma factors"/>
    <property type="match status" value="1"/>
</dbReference>
<dbReference type="InterPro" id="IPR036388">
    <property type="entry name" value="WH-like_DNA-bd_sf"/>
</dbReference>
<dbReference type="InterPro" id="IPR014284">
    <property type="entry name" value="RNA_pol_sigma-70_dom"/>
</dbReference>
<comment type="caution">
    <text evidence="7">The sequence shown here is derived from an EMBL/GenBank/DDBJ whole genome shotgun (WGS) entry which is preliminary data.</text>
</comment>
<dbReference type="PANTHER" id="PTHR43133">
    <property type="entry name" value="RNA POLYMERASE ECF-TYPE SIGMA FACTO"/>
    <property type="match status" value="1"/>
</dbReference>
<evidence type="ECO:0000256" key="3">
    <source>
        <dbReference type="ARBA" id="ARBA00023082"/>
    </source>
</evidence>
<evidence type="ECO:0000259" key="5">
    <source>
        <dbReference type="Pfam" id="PF04542"/>
    </source>
</evidence>
<evidence type="ECO:0000313" key="8">
    <source>
        <dbReference type="Proteomes" id="UP001596542"/>
    </source>
</evidence>
<proteinExistence type="inferred from homology"/>